<evidence type="ECO:0000313" key="8">
    <source>
        <dbReference type="Proteomes" id="UP000185124"/>
    </source>
</evidence>
<evidence type="ECO:0000259" key="6">
    <source>
        <dbReference type="PROSITE" id="PS51736"/>
    </source>
</evidence>
<sequence length="205" mass="22192">MSVHGVTTVAYDAPVNLTEWARAQGISPHTAYRWFRQGTLPVPAQRVGPRMILVNVDANSAPAATGGVGLYARVSSHEQKTDLERQVARLSGWAAKAGHRVVRVESEIGSGMNGARSKARRLLADPDVSTVVVEHKDRLGRVNVELVEAALAAHGRRLVVLDEGDVDNDLVGDMVEVLTSFCARLYGRRSARDRARKALEAAEHG</sequence>
<dbReference type="InterPro" id="IPR006119">
    <property type="entry name" value="Resolv_N"/>
</dbReference>
<gene>
    <name evidence="7" type="ORF">SAMN04489832_1940</name>
</gene>
<dbReference type="GO" id="GO:0000150">
    <property type="term" value="F:DNA strand exchange activity"/>
    <property type="evidence" value="ECO:0007669"/>
    <property type="project" value="InterPro"/>
</dbReference>
<evidence type="ECO:0000256" key="3">
    <source>
        <dbReference type="ARBA" id="ARBA00023172"/>
    </source>
</evidence>
<accession>A0A1N5VYT7</accession>
<evidence type="ECO:0000256" key="5">
    <source>
        <dbReference type="PROSITE-ProRule" id="PRU10137"/>
    </source>
</evidence>
<dbReference type="PANTHER" id="PTHR36172:SF1">
    <property type="entry name" value="RESOLVASE-RELATED"/>
    <property type="match status" value="1"/>
</dbReference>
<dbReference type="InterPro" id="IPR036162">
    <property type="entry name" value="Resolvase-like_N_sf"/>
</dbReference>
<dbReference type="InterPro" id="IPR048046">
    <property type="entry name" value="Transpos_IS607"/>
</dbReference>
<proteinExistence type="predicted"/>
<dbReference type="AlphaFoldDB" id="A0A1N5VYT7"/>
<reference evidence="8" key="1">
    <citation type="submission" date="2016-12" db="EMBL/GenBank/DDBJ databases">
        <authorList>
            <person name="Varghese N."/>
            <person name="Submissions S."/>
        </authorList>
    </citation>
    <scope>NUCLEOTIDE SEQUENCE [LARGE SCALE GENOMIC DNA]</scope>
    <source>
        <strain evidence="8">DSM 45599</strain>
    </source>
</reference>
<dbReference type="CDD" id="cd03769">
    <property type="entry name" value="SR_IS607_transposase_like"/>
    <property type="match status" value="1"/>
</dbReference>
<dbReference type="Pfam" id="PF00239">
    <property type="entry name" value="Resolvase"/>
    <property type="match status" value="1"/>
</dbReference>
<dbReference type="InterPro" id="IPR051491">
    <property type="entry name" value="Recombinase/Transposase-rel"/>
</dbReference>
<evidence type="ECO:0000256" key="1">
    <source>
        <dbReference type="ARBA" id="ARBA00022908"/>
    </source>
</evidence>
<keyword evidence="3" id="KW-0233">DNA recombination</keyword>
<dbReference type="Proteomes" id="UP000185124">
    <property type="component" value="Unassembled WGS sequence"/>
</dbReference>
<dbReference type="PANTHER" id="PTHR36172">
    <property type="match status" value="1"/>
</dbReference>
<dbReference type="EMBL" id="FSQT01000001">
    <property type="protein sequence ID" value="SIM77385.1"/>
    <property type="molecule type" value="Genomic_DNA"/>
</dbReference>
<protein>
    <submittedName>
        <fullName evidence="7">Putative resolvase</fullName>
    </submittedName>
</protein>
<dbReference type="PROSITE" id="PS00397">
    <property type="entry name" value="RECOMBINASES_1"/>
    <property type="match status" value="1"/>
</dbReference>
<dbReference type="Gene3D" id="3.40.50.1390">
    <property type="entry name" value="Resolvase, N-terminal catalytic domain"/>
    <property type="match status" value="1"/>
</dbReference>
<dbReference type="PROSITE" id="PS51736">
    <property type="entry name" value="RECOMBINASES_3"/>
    <property type="match status" value="1"/>
</dbReference>
<feature type="active site" description="O-(5'-phospho-DNA)-serine intermediate" evidence="4 5">
    <location>
        <position position="75"/>
    </location>
</feature>
<dbReference type="InterPro" id="IPR006118">
    <property type="entry name" value="Recombinase_CS"/>
</dbReference>
<dbReference type="SUPFAM" id="SSF53041">
    <property type="entry name" value="Resolvase-like"/>
    <property type="match status" value="1"/>
</dbReference>
<evidence type="ECO:0000313" key="7">
    <source>
        <dbReference type="EMBL" id="SIM77385.1"/>
    </source>
</evidence>
<dbReference type="NCBIfam" id="NF033518">
    <property type="entry name" value="transpos_IS607"/>
    <property type="match status" value="1"/>
</dbReference>
<evidence type="ECO:0000256" key="4">
    <source>
        <dbReference type="PIRSR" id="PIRSR606118-50"/>
    </source>
</evidence>
<feature type="domain" description="Resolvase/invertase-type recombinase catalytic" evidence="6">
    <location>
        <begin position="67"/>
        <end position="205"/>
    </location>
</feature>
<keyword evidence="1" id="KW-0229">DNA integration</keyword>
<dbReference type="Gene3D" id="1.10.287.2170">
    <property type="match status" value="1"/>
</dbReference>
<dbReference type="STRING" id="709881.SAMN04489832_1940"/>
<organism evidence="7 8">
    <name type="scientific">Micromonospora cremea</name>
    <dbReference type="NCBI Taxonomy" id="709881"/>
    <lineage>
        <taxon>Bacteria</taxon>
        <taxon>Bacillati</taxon>
        <taxon>Actinomycetota</taxon>
        <taxon>Actinomycetes</taxon>
        <taxon>Micromonosporales</taxon>
        <taxon>Micromonosporaceae</taxon>
        <taxon>Micromonospora</taxon>
    </lineage>
</organism>
<name>A0A1N5VYT7_9ACTN</name>
<dbReference type="GO" id="GO:0003677">
    <property type="term" value="F:DNA binding"/>
    <property type="evidence" value="ECO:0007669"/>
    <property type="project" value="UniProtKB-KW"/>
</dbReference>
<evidence type="ECO:0000256" key="2">
    <source>
        <dbReference type="ARBA" id="ARBA00023125"/>
    </source>
</evidence>
<dbReference type="FunFam" id="3.40.50.1390:FF:000002">
    <property type="entry name" value="ORF1 in transposon ISC1904"/>
    <property type="match status" value="1"/>
</dbReference>
<keyword evidence="8" id="KW-1185">Reference proteome</keyword>
<dbReference type="SMART" id="SM00857">
    <property type="entry name" value="Resolvase"/>
    <property type="match status" value="1"/>
</dbReference>
<dbReference type="GO" id="GO:0015074">
    <property type="term" value="P:DNA integration"/>
    <property type="evidence" value="ECO:0007669"/>
    <property type="project" value="UniProtKB-KW"/>
</dbReference>
<dbReference type="InterPro" id="IPR041718">
    <property type="entry name" value="IS607_transposase-like"/>
</dbReference>
<keyword evidence="2" id="KW-0238">DNA-binding</keyword>